<proteinExistence type="predicted"/>
<dbReference type="GO" id="GO:0016740">
    <property type="term" value="F:transferase activity"/>
    <property type="evidence" value="ECO:0007669"/>
    <property type="project" value="UniProtKB-KW"/>
</dbReference>
<dbReference type="STRING" id="151549.A0A4C2A019"/>
<gene>
    <name evidence="1" type="ORF">EVAR_69853_1</name>
</gene>
<evidence type="ECO:0000313" key="1">
    <source>
        <dbReference type="EMBL" id="GBP92604.1"/>
    </source>
</evidence>
<keyword evidence="2" id="KW-1185">Reference proteome</keyword>
<comment type="caution">
    <text evidence="1">The sequence shown here is derived from an EMBL/GenBank/DDBJ whole genome shotgun (WGS) entry which is preliminary data.</text>
</comment>
<organism evidence="1 2">
    <name type="scientific">Eumeta variegata</name>
    <name type="common">Bagworm moth</name>
    <name type="synonym">Eumeta japonica</name>
    <dbReference type="NCBI Taxonomy" id="151549"/>
    <lineage>
        <taxon>Eukaryota</taxon>
        <taxon>Metazoa</taxon>
        <taxon>Ecdysozoa</taxon>
        <taxon>Arthropoda</taxon>
        <taxon>Hexapoda</taxon>
        <taxon>Insecta</taxon>
        <taxon>Pterygota</taxon>
        <taxon>Neoptera</taxon>
        <taxon>Endopterygota</taxon>
        <taxon>Lepidoptera</taxon>
        <taxon>Glossata</taxon>
        <taxon>Ditrysia</taxon>
        <taxon>Tineoidea</taxon>
        <taxon>Psychidae</taxon>
        <taxon>Oiketicinae</taxon>
        <taxon>Eumeta</taxon>
    </lineage>
</organism>
<evidence type="ECO:0000313" key="2">
    <source>
        <dbReference type="Proteomes" id="UP000299102"/>
    </source>
</evidence>
<keyword evidence="1" id="KW-0808">Transferase</keyword>
<dbReference type="AlphaFoldDB" id="A0A4C2A019"/>
<sequence length="124" mass="13563">MRYLVTYYNGAYERLGVLSGFTKSPNTNIETPTAALFTKGGSVVHLTADVLTRVFPTPQLLWLPLSNCIQLETGARGQNKGVAHFSGLSEHIACVSVHDTNEETPIGHFEKDMIPPFGLKMGNK</sequence>
<dbReference type="EMBL" id="BGZK01002289">
    <property type="protein sequence ID" value="GBP92604.1"/>
    <property type="molecule type" value="Genomic_DNA"/>
</dbReference>
<accession>A0A4C2A019</accession>
<protein>
    <submittedName>
        <fullName evidence="1">Queuine tRNA-ribosyltransferase accessory subunit 2</fullName>
    </submittedName>
</protein>
<name>A0A4C2A019_EUMVA</name>
<reference evidence="1 2" key="1">
    <citation type="journal article" date="2019" name="Commun. Biol.">
        <title>The bagworm genome reveals a unique fibroin gene that provides high tensile strength.</title>
        <authorList>
            <person name="Kono N."/>
            <person name="Nakamura H."/>
            <person name="Ohtoshi R."/>
            <person name="Tomita M."/>
            <person name="Numata K."/>
            <person name="Arakawa K."/>
        </authorList>
    </citation>
    <scope>NUCLEOTIDE SEQUENCE [LARGE SCALE GENOMIC DNA]</scope>
</reference>
<dbReference type="Proteomes" id="UP000299102">
    <property type="component" value="Unassembled WGS sequence"/>
</dbReference>
<dbReference type="OrthoDB" id="27601at2759"/>